<dbReference type="AlphaFoldDB" id="A0A804JJ50"/>
<name>A0A804JJ50_MUSAM</name>
<reference evidence="1" key="1">
    <citation type="submission" date="2021-03" db="EMBL/GenBank/DDBJ databases">
        <authorList>
            <consortium name="Genoscope - CEA"/>
            <person name="William W."/>
        </authorList>
    </citation>
    <scope>NUCLEOTIDE SEQUENCE</scope>
    <source>
        <strain evidence="1">Doubled-haploid Pahang</strain>
    </source>
</reference>
<protein>
    <submittedName>
        <fullName evidence="1">(wild Malaysian banana) hypothetical protein</fullName>
    </submittedName>
</protein>
<dbReference type="Proteomes" id="UP000012960">
    <property type="component" value="Unplaced"/>
</dbReference>
<dbReference type="EMBL" id="HG996471">
    <property type="protein sequence ID" value="CAG1847033.1"/>
    <property type="molecule type" value="Genomic_DNA"/>
</dbReference>
<sequence length="33" mass="3774">MKMKHLKILLRSISLKNITISSAYQIVRLSISS</sequence>
<evidence type="ECO:0000313" key="1">
    <source>
        <dbReference type="EMBL" id="CAG1847033.1"/>
    </source>
</evidence>
<keyword evidence="3" id="KW-1185">Reference proteome</keyword>
<accession>A0A804JJ50</accession>
<gene>
    <name evidence="1" type="ORF">GSMUA_168280.1</name>
</gene>
<proteinExistence type="predicted"/>
<dbReference type="InParanoid" id="A0A804JJ50"/>
<organism evidence="2 3">
    <name type="scientific">Musa acuminata subsp. malaccensis</name>
    <name type="common">Wild banana</name>
    <name type="synonym">Musa malaccensis</name>
    <dbReference type="NCBI Taxonomy" id="214687"/>
    <lineage>
        <taxon>Eukaryota</taxon>
        <taxon>Viridiplantae</taxon>
        <taxon>Streptophyta</taxon>
        <taxon>Embryophyta</taxon>
        <taxon>Tracheophyta</taxon>
        <taxon>Spermatophyta</taxon>
        <taxon>Magnoliopsida</taxon>
        <taxon>Liliopsida</taxon>
        <taxon>Zingiberales</taxon>
        <taxon>Musaceae</taxon>
        <taxon>Musa</taxon>
    </lineage>
</organism>
<evidence type="ECO:0000313" key="3">
    <source>
        <dbReference type="Proteomes" id="UP000012960"/>
    </source>
</evidence>
<evidence type="ECO:0000313" key="2">
    <source>
        <dbReference type="EnsemblPlants" id="Ma06_p22330.1"/>
    </source>
</evidence>
<reference evidence="2" key="2">
    <citation type="submission" date="2021-05" db="UniProtKB">
        <authorList>
            <consortium name="EnsemblPlants"/>
        </authorList>
    </citation>
    <scope>IDENTIFICATION</scope>
    <source>
        <strain evidence="2">subsp. malaccensis</strain>
    </source>
</reference>
<dbReference type="EnsemblPlants" id="Ma06_t22330.1">
    <property type="protein sequence ID" value="Ma06_p22330.1"/>
    <property type="gene ID" value="Ma06_g22330"/>
</dbReference>
<dbReference type="Gramene" id="Ma06_t22330.1">
    <property type="protein sequence ID" value="Ma06_p22330.1"/>
    <property type="gene ID" value="Ma06_g22330"/>
</dbReference>